<name>A0AAV4MGU9_9ARAC</name>
<sequence>ESEPAVGVGHDLVRPLVHPSSPETNQRPTLTPIKPRFINEVWESARRKRLTKPFYDIKNAPEDERSLNLFGQQSGPGPVFTRRS</sequence>
<gene>
    <name evidence="2" type="ORF">CDAR_613781</name>
</gene>
<proteinExistence type="predicted"/>
<reference evidence="2 3" key="1">
    <citation type="submission" date="2021-06" db="EMBL/GenBank/DDBJ databases">
        <title>Caerostris darwini draft genome.</title>
        <authorList>
            <person name="Kono N."/>
            <person name="Arakawa K."/>
        </authorList>
    </citation>
    <scope>NUCLEOTIDE SEQUENCE [LARGE SCALE GENOMIC DNA]</scope>
</reference>
<evidence type="ECO:0000313" key="3">
    <source>
        <dbReference type="Proteomes" id="UP001054837"/>
    </source>
</evidence>
<feature type="region of interest" description="Disordered" evidence="1">
    <location>
        <begin position="1"/>
        <end position="32"/>
    </location>
</feature>
<keyword evidence="3" id="KW-1185">Reference proteome</keyword>
<dbReference type="AlphaFoldDB" id="A0AAV4MGU9"/>
<accession>A0AAV4MGU9</accession>
<feature type="region of interest" description="Disordered" evidence="1">
    <location>
        <begin position="61"/>
        <end position="84"/>
    </location>
</feature>
<dbReference type="EMBL" id="BPLQ01000481">
    <property type="protein sequence ID" value="GIX71739.1"/>
    <property type="molecule type" value="Genomic_DNA"/>
</dbReference>
<comment type="caution">
    <text evidence="2">The sequence shown here is derived from an EMBL/GenBank/DDBJ whole genome shotgun (WGS) entry which is preliminary data.</text>
</comment>
<evidence type="ECO:0000256" key="1">
    <source>
        <dbReference type="SAM" id="MobiDB-lite"/>
    </source>
</evidence>
<evidence type="ECO:0000313" key="2">
    <source>
        <dbReference type="EMBL" id="GIX71739.1"/>
    </source>
</evidence>
<dbReference type="Proteomes" id="UP001054837">
    <property type="component" value="Unassembled WGS sequence"/>
</dbReference>
<organism evidence="2 3">
    <name type="scientific">Caerostris darwini</name>
    <dbReference type="NCBI Taxonomy" id="1538125"/>
    <lineage>
        <taxon>Eukaryota</taxon>
        <taxon>Metazoa</taxon>
        <taxon>Ecdysozoa</taxon>
        <taxon>Arthropoda</taxon>
        <taxon>Chelicerata</taxon>
        <taxon>Arachnida</taxon>
        <taxon>Araneae</taxon>
        <taxon>Araneomorphae</taxon>
        <taxon>Entelegynae</taxon>
        <taxon>Araneoidea</taxon>
        <taxon>Araneidae</taxon>
        <taxon>Caerostris</taxon>
    </lineage>
</organism>
<protein>
    <submittedName>
        <fullName evidence="2">Uncharacterized protein</fullName>
    </submittedName>
</protein>
<feature type="non-terminal residue" evidence="2">
    <location>
        <position position="1"/>
    </location>
</feature>